<dbReference type="InterPro" id="IPR011989">
    <property type="entry name" value="ARM-like"/>
</dbReference>
<dbReference type="InterPro" id="IPR016024">
    <property type="entry name" value="ARM-type_fold"/>
</dbReference>
<name>A0A939RW25_9CELL</name>
<reference evidence="1" key="1">
    <citation type="submission" date="2021-03" db="EMBL/GenBank/DDBJ databases">
        <title>Actinotalea soli sp. nov., isolated from soil.</title>
        <authorList>
            <person name="Ping W."/>
            <person name="Zhang J."/>
        </authorList>
    </citation>
    <scope>NUCLEOTIDE SEQUENCE</scope>
    <source>
        <strain evidence="1">BY-33</strain>
    </source>
</reference>
<organism evidence="1 2">
    <name type="scientific">Actinotalea soli</name>
    <dbReference type="NCBI Taxonomy" id="2819234"/>
    <lineage>
        <taxon>Bacteria</taxon>
        <taxon>Bacillati</taxon>
        <taxon>Actinomycetota</taxon>
        <taxon>Actinomycetes</taxon>
        <taxon>Micrococcales</taxon>
        <taxon>Cellulomonadaceae</taxon>
        <taxon>Actinotalea</taxon>
    </lineage>
</organism>
<accession>A0A939RW25</accession>
<dbReference type="AlphaFoldDB" id="A0A939RW25"/>
<proteinExistence type="predicted"/>
<dbReference type="SMART" id="SM00567">
    <property type="entry name" value="EZ_HEAT"/>
    <property type="match status" value="3"/>
</dbReference>
<dbReference type="Gene3D" id="1.25.10.10">
    <property type="entry name" value="Leucine-rich Repeat Variant"/>
    <property type="match status" value="2"/>
</dbReference>
<dbReference type="EMBL" id="JAGEMK010000003">
    <property type="protein sequence ID" value="MBO1751751.1"/>
    <property type="molecule type" value="Genomic_DNA"/>
</dbReference>
<comment type="caution">
    <text evidence="1">The sequence shown here is derived from an EMBL/GenBank/DDBJ whole genome shotgun (WGS) entry which is preliminary data.</text>
</comment>
<dbReference type="PANTHER" id="PTHR12697">
    <property type="entry name" value="PBS LYASE HEAT-LIKE PROTEIN"/>
    <property type="match status" value="1"/>
</dbReference>
<gene>
    <name evidence="1" type="ORF">J4G33_08055</name>
</gene>
<dbReference type="Pfam" id="PF13646">
    <property type="entry name" value="HEAT_2"/>
    <property type="match status" value="2"/>
</dbReference>
<keyword evidence="2" id="KW-1185">Reference proteome</keyword>
<sequence>MLTVTLVVLGCLAAVLVALVVLTTAGRALRERASRRVADRRTHLRSQTVVALGLRRGDAGAATDALRATARGRHRQEVLDIVTSVATTLGAEHRERVTVLSTALDLIDHLLTGLHHAEPARRVAAVEIIGLLGGADHTPSLHQAMRDTDHRVRIAAARAYLATAPDTAPSAIVRMLTHEEPHVAGELAELLRTHPSPQVGQAVTQAWARGARSPLLVSLVTHTVNPSTALGLLVDATRSPDAALRRAGVSALAGIPTELTLTALADRTGDPDQGVRALAATALGVMAGPTTIPLLIAALDDPAWAVRHRAAAALASVPDGAVVLTSLLGQATPFVTTAITTALQEHVVTGGLLSALVDPVHAERARRAVRVLAARPEMITVLHAAAARHPDAAVRAALGGLVATVPTPRGPQVADMVGAR</sequence>
<dbReference type="Proteomes" id="UP000664209">
    <property type="component" value="Unassembled WGS sequence"/>
</dbReference>
<evidence type="ECO:0000313" key="2">
    <source>
        <dbReference type="Proteomes" id="UP000664209"/>
    </source>
</evidence>
<dbReference type="InterPro" id="IPR004155">
    <property type="entry name" value="PBS_lyase_HEAT"/>
</dbReference>
<dbReference type="SUPFAM" id="SSF48371">
    <property type="entry name" value="ARM repeat"/>
    <property type="match status" value="1"/>
</dbReference>
<dbReference type="RefSeq" id="WP_208055421.1">
    <property type="nucleotide sequence ID" value="NZ_JAGEMK010000003.1"/>
</dbReference>
<evidence type="ECO:0000313" key="1">
    <source>
        <dbReference type="EMBL" id="MBO1751751.1"/>
    </source>
</evidence>
<dbReference type="GO" id="GO:0016491">
    <property type="term" value="F:oxidoreductase activity"/>
    <property type="evidence" value="ECO:0007669"/>
    <property type="project" value="TreeGrafter"/>
</dbReference>
<dbReference type="PANTHER" id="PTHR12697:SF38">
    <property type="entry name" value="PBS LYASE HEAT DOMAIN PROTEIN REPEAT-CONTAINING PROTEIN"/>
    <property type="match status" value="1"/>
</dbReference>
<protein>
    <submittedName>
        <fullName evidence="1">HEAT repeat domain-containing protein</fullName>
    </submittedName>
</protein>